<organism evidence="1 2">
    <name type="scientific">Bordetella genomosp. 11</name>
    <dbReference type="NCBI Taxonomy" id="1416808"/>
    <lineage>
        <taxon>Bacteria</taxon>
        <taxon>Pseudomonadati</taxon>
        <taxon>Pseudomonadota</taxon>
        <taxon>Betaproteobacteria</taxon>
        <taxon>Burkholderiales</taxon>
        <taxon>Alcaligenaceae</taxon>
        <taxon>Bordetella</taxon>
    </lineage>
</organism>
<comment type="caution">
    <text evidence="1">The sequence shown here is derived from an EMBL/GenBank/DDBJ whole genome shotgun (WGS) entry which is preliminary data.</text>
</comment>
<sequence length="59" mass="6350">MLKVVFVPSPCVLQTTGERIAEGASIPPDDLAALLKAAANQWQADQGKIAYLESLLLRK</sequence>
<reference evidence="2" key="1">
    <citation type="submission" date="2017-05" db="EMBL/GenBank/DDBJ databases">
        <title>Complete and WGS of Bordetella genogroups.</title>
        <authorList>
            <person name="Spilker T."/>
            <person name="Lipuma J."/>
        </authorList>
    </citation>
    <scope>NUCLEOTIDE SEQUENCE [LARGE SCALE GENOMIC DNA]</scope>
    <source>
        <strain evidence="2">AU8856</strain>
    </source>
</reference>
<dbReference type="EMBL" id="NEVS01000004">
    <property type="protein sequence ID" value="OZI59932.1"/>
    <property type="molecule type" value="Genomic_DNA"/>
</dbReference>
<dbReference type="Proteomes" id="UP000215767">
    <property type="component" value="Unassembled WGS sequence"/>
</dbReference>
<name>A0A261UES6_9BORD</name>
<dbReference type="RefSeq" id="WP_094841352.1">
    <property type="nucleotide sequence ID" value="NZ_NEVS01000004.1"/>
</dbReference>
<proteinExistence type="predicted"/>
<evidence type="ECO:0000313" key="2">
    <source>
        <dbReference type="Proteomes" id="UP000215767"/>
    </source>
</evidence>
<gene>
    <name evidence="1" type="ORF">CAL28_10620</name>
</gene>
<evidence type="ECO:0000313" key="1">
    <source>
        <dbReference type="EMBL" id="OZI59932.1"/>
    </source>
</evidence>
<accession>A0A261UES6</accession>
<dbReference type="AlphaFoldDB" id="A0A261UES6"/>
<keyword evidence="2" id="KW-1185">Reference proteome</keyword>
<protein>
    <submittedName>
        <fullName evidence="1">Uncharacterized protein</fullName>
    </submittedName>
</protein>